<evidence type="ECO:0000313" key="9">
    <source>
        <dbReference type="EMBL" id="CAB4670332.1"/>
    </source>
</evidence>
<name>A0A6J6FSK2_9ZZZZ</name>
<dbReference type="EMBL" id="CAEZUN010000007">
    <property type="protein sequence ID" value="CAB4591671.1"/>
    <property type="molecule type" value="Genomic_DNA"/>
</dbReference>
<dbReference type="AlphaFoldDB" id="A0A6J6FSK2"/>
<keyword evidence="3 6" id="KW-0812">Transmembrane</keyword>
<dbReference type="InterPro" id="IPR018076">
    <property type="entry name" value="T2SS_GspF_dom"/>
</dbReference>
<evidence type="ECO:0000256" key="5">
    <source>
        <dbReference type="ARBA" id="ARBA00023136"/>
    </source>
</evidence>
<dbReference type="PANTHER" id="PTHR35007">
    <property type="entry name" value="INTEGRAL MEMBRANE PROTEIN-RELATED"/>
    <property type="match status" value="1"/>
</dbReference>
<reference evidence="8" key="1">
    <citation type="submission" date="2020-05" db="EMBL/GenBank/DDBJ databases">
        <authorList>
            <person name="Chiriac C."/>
            <person name="Salcher M."/>
            <person name="Ghai R."/>
            <person name="Kavagutti S V."/>
        </authorList>
    </citation>
    <scope>NUCLEOTIDE SEQUENCE</scope>
</reference>
<feature type="transmembrane region" description="Helical" evidence="6">
    <location>
        <begin position="12"/>
        <end position="31"/>
    </location>
</feature>
<keyword evidence="5 6" id="KW-0472">Membrane</keyword>
<evidence type="ECO:0000256" key="4">
    <source>
        <dbReference type="ARBA" id="ARBA00022989"/>
    </source>
</evidence>
<evidence type="ECO:0000256" key="1">
    <source>
        <dbReference type="ARBA" id="ARBA00004651"/>
    </source>
</evidence>
<feature type="domain" description="Type II secretion system protein GspF" evidence="7">
    <location>
        <begin position="51"/>
        <end position="173"/>
    </location>
</feature>
<dbReference type="PANTHER" id="PTHR35007:SF3">
    <property type="entry name" value="POSSIBLE CONSERVED ALANINE RICH MEMBRANE PROTEIN"/>
    <property type="match status" value="1"/>
</dbReference>
<sequence>MDACNYHTERCRVSRVMTSIFILIVIGVVLYRRKTRSTSQPNFGVYIPEIIDVLLVLIRAGQSPASAMAQLHYWAPDNLYKHLIQVHTRLLQGERFNDVIKTLRDDLGSSFYPLCDILVSADRDGLPITSVLDQLAYHAHIERRRLQDISARQLPVRLLLPLTCCILPSFVLLAMVPLVVNSLSAVSAQLF</sequence>
<evidence type="ECO:0000259" key="7">
    <source>
        <dbReference type="Pfam" id="PF00482"/>
    </source>
</evidence>
<keyword evidence="4 6" id="KW-1133">Transmembrane helix</keyword>
<evidence type="ECO:0000256" key="3">
    <source>
        <dbReference type="ARBA" id="ARBA00022692"/>
    </source>
</evidence>
<proteinExistence type="predicted"/>
<dbReference type="Pfam" id="PF00482">
    <property type="entry name" value="T2SSF"/>
    <property type="match status" value="1"/>
</dbReference>
<organism evidence="8">
    <name type="scientific">freshwater metagenome</name>
    <dbReference type="NCBI Taxonomy" id="449393"/>
    <lineage>
        <taxon>unclassified sequences</taxon>
        <taxon>metagenomes</taxon>
        <taxon>ecological metagenomes</taxon>
    </lineage>
</organism>
<keyword evidence="2" id="KW-1003">Cell membrane</keyword>
<gene>
    <name evidence="8" type="ORF">UFOPK1826_00096</name>
    <name evidence="9" type="ORF">UFOPK2292_00769</name>
</gene>
<feature type="transmembrane region" description="Helical" evidence="6">
    <location>
        <begin position="158"/>
        <end position="180"/>
    </location>
</feature>
<evidence type="ECO:0000256" key="6">
    <source>
        <dbReference type="SAM" id="Phobius"/>
    </source>
</evidence>
<evidence type="ECO:0000313" key="8">
    <source>
        <dbReference type="EMBL" id="CAB4591671.1"/>
    </source>
</evidence>
<evidence type="ECO:0000256" key="2">
    <source>
        <dbReference type="ARBA" id="ARBA00022475"/>
    </source>
</evidence>
<accession>A0A6J6FSK2</accession>
<comment type="subcellular location">
    <subcellularLocation>
        <location evidence="1">Cell membrane</location>
        <topology evidence="1">Multi-pass membrane protein</topology>
    </subcellularLocation>
</comment>
<dbReference type="GO" id="GO:0005886">
    <property type="term" value="C:plasma membrane"/>
    <property type="evidence" value="ECO:0007669"/>
    <property type="project" value="UniProtKB-SubCell"/>
</dbReference>
<protein>
    <submittedName>
        <fullName evidence="8">Unannotated protein</fullName>
    </submittedName>
</protein>
<dbReference type="EMBL" id="CAEZWU010000101">
    <property type="protein sequence ID" value="CAB4670332.1"/>
    <property type="molecule type" value="Genomic_DNA"/>
</dbReference>